<dbReference type="PANTHER" id="PTHR33108">
    <property type="entry name" value="OS01G0745000 PROTEIN"/>
    <property type="match status" value="1"/>
</dbReference>
<evidence type="ECO:0000313" key="3">
    <source>
        <dbReference type="Proteomes" id="UP000663760"/>
    </source>
</evidence>
<dbReference type="InterPro" id="IPR012876">
    <property type="entry name" value="DUF1677_pln"/>
</dbReference>
<dbReference type="AlphaFoldDB" id="A0A7I8KYC4"/>
<protein>
    <submittedName>
        <fullName evidence="2">Uncharacterized protein</fullName>
    </submittedName>
</protein>
<accession>A0A7I8KYC4</accession>
<evidence type="ECO:0000313" key="2">
    <source>
        <dbReference type="EMBL" id="CAA7402807.1"/>
    </source>
</evidence>
<dbReference type="Proteomes" id="UP000663760">
    <property type="component" value="Chromosome 9"/>
</dbReference>
<dbReference type="PANTHER" id="PTHR33108:SF51">
    <property type="entry name" value="DUF1677 FAMILY PROTEIN (DUF1677)"/>
    <property type="match status" value="1"/>
</dbReference>
<organism evidence="2 3">
    <name type="scientific">Spirodela intermedia</name>
    <name type="common">Intermediate duckweed</name>
    <dbReference type="NCBI Taxonomy" id="51605"/>
    <lineage>
        <taxon>Eukaryota</taxon>
        <taxon>Viridiplantae</taxon>
        <taxon>Streptophyta</taxon>
        <taxon>Embryophyta</taxon>
        <taxon>Tracheophyta</taxon>
        <taxon>Spermatophyta</taxon>
        <taxon>Magnoliopsida</taxon>
        <taxon>Liliopsida</taxon>
        <taxon>Araceae</taxon>
        <taxon>Lemnoideae</taxon>
        <taxon>Spirodela</taxon>
    </lineage>
</organism>
<sequence>MAPPGETLVGSYTIHKPPRLSTEGLHRVASDRSFDLSKVTIDDAVAEVVEAKCECCGMSEECTPQYIRRVRDRFCGRWVCGLCSEAVKEEVEKKGVGREEAVGTHMSVCARFNSFGRTYPVLYQAEAMREMLKRSNSRSKSTSPRDKAHPRMTRSSSCFPAIAKAKNGGATIR</sequence>
<name>A0A7I8KYC4_SPIIN</name>
<dbReference type="Pfam" id="PF07911">
    <property type="entry name" value="DUF1677"/>
    <property type="match status" value="1"/>
</dbReference>
<gene>
    <name evidence="2" type="ORF">SI8410_09013485</name>
</gene>
<keyword evidence="3" id="KW-1185">Reference proteome</keyword>
<dbReference type="EMBL" id="LR746272">
    <property type="protein sequence ID" value="CAA7402807.1"/>
    <property type="molecule type" value="Genomic_DNA"/>
</dbReference>
<reference evidence="2" key="1">
    <citation type="submission" date="2020-02" db="EMBL/GenBank/DDBJ databases">
        <authorList>
            <person name="Scholz U."/>
            <person name="Mascher M."/>
            <person name="Fiebig A."/>
        </authorList>
    </citation>
    <scope>NUCLEOTIDE SEQUENCE</scope>
</reference>
<evidence type="ECO:0000256" key="1">
    <source>
        <dbReference type="SAM" id="MobiDB-lite"/>
    </source>
</evidence>
<dbReference type="OrthoDB" id="673856at2759"/>
<proteinExistence type="predicted"/>
<feature type="region of interest" description="Disordered" evidence="1">
    <location>
        <begin position="133"/>
        <end position="154"/>
    </location>
</feature>